<evidence type="ECO:0000313" key="2">
    <source>
        <dbReference type="Proteomes" id="UP000835052"/>
    </source>
</evidence>
<sequence>MPREITGIGSHLARIRDHIFPRRRQDQPAPVLELPIEAEEVEDGPQSPYNSFEARKEMHLVIDRNSYKFLILRCLVPGDRYAGPKWERTTKERLGVIVLCHNVAILVVKGADDEIQYFLPAEIRRGVYDLRISEVKHITEVTRFLAQFPSVRILNVKSPGLFHLMDLLCVMKKCESLKVTGDSVQVSKFEFARIIELQKADSRRFEDLHVINATIKFDFYELLGFIIDLSRIEHNQNEELDDPTTVYGLSTWLDVNDYNPIKISFDRVALNMQLQLSQQLDQMVLEHTLDARLLYRNSRAGVDKYTFLSDKTLFVIVIDSNL</sequence>
<reference evidence="1" key="1">
    <citation type="submission" date="2020-10" db="EMBL/GenBank/DDBJ databases">
        <authorList>
            <person name="Kikuchi T."/>
        </authorList>
    </citation>
    <scope>NUCLEOTIDE SEQUENCE</scope>
    <source>
        <strain evidence="1">NKZ352</strain>
    </source>
</reference>
<dbReference type="EMBL" id="CAJGYM010000037">
    <property type="protein sequence ID" value="CAD6193678.1"/>
    <property type="molecule type" value="Genomic_DNA"/>
</dbReference>
<gene>
    <name evidence="1" type="ORF">CAUJ_LOCUS9597</name>
</gene>
<organism evidence="1 2">
    <name type="scientific">Caenorhabditis auriculariae</name>
    <dbReference type="NCBI Taxonomy" id="2777116"/>
    <lineage>
        <taxon>Eukaryota</taxon>
        <taxon>Metazoa</taxon>
        <taxon>Ecdysozoa</taxon>
        <taxon>Nematoda</taxon>
        <taxon>Chromadorea</taxon>
        <taxon>Rhabditida</taxon>
        <taxon>Rhabditina</taxon>
        <taxon>Rhabditomorpha</taxon>
        <taxon>Rhabditoidea</taxon>
        <taxon>Rhabditidae</taxon>
        <taxon>Peloderinae</taxon>
        <taxon>Caenorhabditis</taxon>
    </lineage>
</organism>
<proteinExistence type="predicted"/>
<keyword evidence="2" id="KW-1185">Reference proteome</keyword>
<comment type="caution">
    <text evidence="1">The sequence shown here is derived from an EMBL/GenBank/DDBJ whole genome shotgun (WGS) entry which is preliminary data.</text>
</comment>
<protein>
    <submittedName>
        <fullName evidence="1">Uncharacterized protein</fullName>
    </submittedName>
</protein>
<dbReference type="Proteomes" id="UP000835052">
    <property type="component" value="Unassembled WGS sequence"/>
</dbReference>
<accession>A0A8S1HH35</accession>
<name>A0A8S1HH35_9PELO</name>
<evidence type="ECO:0000313" key="1">
    <source>
        <dbReference type="EMBL" id="CAD6193678.1"/>
    </source>
</evidence>
<dbReference type="AlphaFoldDB" id="A0A8S1HH35"/>